<feature type="chain" id="PRO_5003682884" description="Lipoprotein" evidence="1">
    <location>
        <begin position="21"/>
        <end position="101"/>
    </location>
</feature>
<dbReference type="EMBL" id="CP003154">
    <property type="protein sequence ID" value="AFL72265.1"/>
    <property type="molecule type" value="Genomic_DNA"/>
</dbReference>
<evidence type="ECO:0000313" key="3">
    <source>
        <dbReference type="Proteomes" id="UP000006062"/>
    </source>
</evidence>
<dbReference type="OrthoDB" id="9954034at2"/>
<reference evidence="2 3" key="1">
    <citation type="submission" date="2012-06" db="EMBL/GenBank/DDBJ databases">
        <title>Complete sequence of Thiocystis violascens DSM 198.</title>
        <authorList>
            <consortium name="US DOE Joint Genome Institute"/>
            <person name="Lucas S."/>
            <person name="Han J."/>
            <person name="Lapidus A."/>
            <person name="Cheng J.-F."/>
            <person name="Goodwin L."/>
            <person name="Pitluck S."/>
            <person name="Peters L."/>
            <person name="Ovchinnikova G."/>
            <person name="Teshima H."/>
            <person name="Detter J.C."/>
            <person name="Han C."/>
            <person name="Tapia R."/>
            <person name="Land M."/>
            <person name="Hauser L."/>
            <person name="Kyrpides N."/>
            <person name="Ivanova N."/>
            <person name="Pagani I."/>
            <person name="Vogl K."/>
            <person name="Liu Z."/>
            <person name="Frigaard N.-U."/>
            <person name="Bryant D."/>
            <person name="Woyke T."/>
        </authorList>
    </citation>
    <scope>NUCLEOTIDE SEQUENCE [LARGE SCALE GENOMIC DNA]</scope>
    <source>
        <strain evidence="3">ATCC 17096 / DSM 198 / 6111</strain>
    </source>
</reference>
<dbReference type="AlphaFoldDB" id="I3Y5J7"/>
<gene>
    <name evidence="2" type="ordered locus">Thivi_0193</name>
</gene>
<dbReference type="HOGENOM" id="CLU_2290412_0_0_6"/>
<evidence type="ECO:0008006" key="4">
    <source>
        <dbReference type="Google" id="ProtNLM"/>
    </source>
</evidence>
<accession>I3Y5J7</accession>
<dbReference type="KEGG" id="tvi:Thivi_0193"/>
<proteinExistence type="predicted"/>
<name>I3Y5J7_THIV6</name>
<dbReference type="eggNOG" id="ENOG5033AN2">
    <property type="taxonomic scope" value="Bacteria"/>
</dbReference>
<keyword evidence="3" id="KW-1185">Reference proteome</keyword>
<organism evidence="2 3">
    <name type="scientific">Thiocystis violascens (strain ATCC 17096 / DSM 198 / 6111)</name>
    <name type="common">Chromatium violascens</name>
    <dbReference type="NCBI Taxonomy" id="765911"/>
    <lineage>
        <taxon>Bacteria</taxon>
        <taxon>Pseudomonadati</taxon>
        <taxon>Pseudomonadota</taxon>
        <taxon>Gammaproteobacteria</taxon>
        <taxon>Chromatiales</taxon>
        <taxon>Chromatiaceae</taxon>
        <taxon>Thiocystis</taxon>
    </lineage>
</organism>
<feature type="signal peptide" evidence="1">
    <location>
        <begin position="1"/>
        <end position="20"/>
    </location>
</feature>
<evidence type="ECO:0000313" key="2">
    <source>
        <dbReference type="EMBL" id="AFL72265.1"/>
    </source>
</evidence>
<keyword evidence="1" id="KW-0732">Signal</keyword>
<dbReference type="RefSeq" id="WP_014776773.1">
    <property type="nucleotide sequence ID" value="NC_018012.1"/>
</dbReference>
<dbReference type="Proteomes" id="UP000006062">
    <property type="component" value="Chromosome"/>
</dbReference>
<protein>
    <recommendedName>
        <fullName evidence="4">Lipoprotein</fullName>
    </recommendedName>
</protein>
<evidence type="ECO:0000256" key="1">
    <source>
        <dbReference type="SAM" id="SignalP"/>
    </source>
</evidence>
<sequence length="101" mass="10527">MILKHIAALAVLPLLLTACGSPDTESMRAGLQKSGLTAAQADCRSDALAGALDADAFNQIADYLNQGESFDEAAQRTRRKFGAEFREQLTAVKGALAACGG</sequence>
<dbReference type="PROSITE" id="PS51257">
    <property type="entry name" value="PROKAR_LIPOPROTEIN"/>
    <property type="match status" value="1"/>
</dbReference>